<feature type="region of interest" description="Disordered" evidence="1">
    <location>
        <begin position="188"/>
        <end position="234"/>
    </location>
</feature>
<accession>A0AAD7RFM9</accession>
<comment type="caution">
    <text evidence="3">The sequence shown here is derived from an EMBL/GenBank/DDBJ whole genome shotgun (WGS) entry which is preliminary data.</text>
</comment>
<feature type="compositionally biased region" description="Basic and acidic residues" evidence="1">
    <location>
        <begin position="220"/>
        <end position="234"/>
    </location>
</feature>
<proteinExistence type="predicted"/>
<evidence type="ECO:0000313" key="3">
    <source>
        <dbReference type="EMBL" id="KAJ8379180.1"/>
    </source>
</evidence>
<feature type="compositionally biased region" description="Pro residues" evidence="1">
    <location>
        <begin position="156"/>
        <end position="174"/>
    </location>
</feature>
<feature type="region of interest" description="Disordered" evidence="1">
    <location>
        <begin position="87"/>
        <end position="176"/>
    </location>
</feature>
<feature type="compositionally biased region" description="Basic and acidic residues" evidence="1">
    <location>
        <begin position="108"/>
        <end position="118"/>
    </location>
</feature>
<dbReference type="AlphaFoldDB" id="A0AAD7RFM9"/>
<dbReference type="Proteomes" id="UP001221898">
    <property type="component" value="Unassembled WGS sequence"/>
</dbReference>
<feature type="domain" description="Rubicon PI3K-binding" evidence="2">
    <location>
        <begin position="241"/>
        <end position="270"/>
    </location>
</feature>
<evidence type="ECO:0000256" key="1">
    <source>
        <dbReference type="SAM" id="MobiDB-lite"/>
    </source>
</evidence>
<evidence type="ECO:0000259" key="2">
    <source>
        <dbReference type="Pfam" id="PF21054"/>
    </source>
</evidence>
<gene>
    <name evidence="3" type="ORF">AAFF_G00230920</name>
</gene>
<keyword evidence="4" id="KW-1185">Reference proteome</keyword>
<dbReference type="InterPro" id="IPR048569">
    <property type="entry name" value="RUBC_PIKBD"/>
</dbReference>
<name>A0AAD7RFM9_9TELE</name>
<sequence>MDLEGHLKVTGNGSSVLPLHPLPRSRHFVGWSEGPAPHQATPAALRVSGPTLAEEFSTPVLIGNSGVSGRLLASPSLVRKMLLSVLESSGEGGRSQRSPPSRPGTLTPRERSDSDHSSSGDPAAGHSADSEDDGFAEPDHDRDLPPGAALSSPQEAPLPPLSLPATPCPPPQDPPTAQAIVTAVLHIPFRGPVGPPQGQGQGQGPKPRSQSEAHLPAGPWKDRDPGDNTHTPDDIFKASLDLEKENAHLVVVDMVLEAMERVKWAVWSQREGGAVGACADCIQENALNITQRTP</sequence>
<organism evidence="3 4">
    <name type="scientific">Aldrovandia affinis</name>
    <dbReference type="NCBI Taxonomy" id="143900"/>
    <lineage>
        <taxon>Eukaryota</taxon>
        <taxon>Metazoa</taxon>
        <taxon>Chordata</taxon>
        <taxon>Craniata</taxon>
        <taxon>Vertebrata</taxon>
        <taxon>Euteleostomi</taxon>
        <taxon>Actinopterygii</taxon>
        <taxon>Neopterygii</taxon>
        <taxon>Teleostei</taxon>
        <taxon>Notacanthiformes</taxon>
        <taxon>Halosauridae</taxon>
        <taxon>Aldrovandia</taxon>
    </lineage>
</organism>
<evidence type="ECO:0000313" key="4">
    <source>
        <dbReference type="Proteomes" id="UP001221898"/>
    </source>
</evidence>
<reference evidence="3" key="1">
    <citation type="journal article" date="2023" name="Science">
        <title>Genome structures resolve the early diversification of teleost fishes.</title>
        <authorList>
            <person name="Parey E."/>
            <person name="Louis A."/>
            <person name="Montfort J."/>
            <person name="Bouchez O."/>
            <person name="Roques C."/>
            <person name="Iampietro C."/>
            <person name="Lluch J."/>
            <person name="Castinel A."/>
            <person name="Donnadieu C."/>
            <person name="Desvignes T."/>
            <person name="Floi Bucao C."/>
            <person name="Jouanno E."/>
            <person name="Wen M."/>
            <person name="Mejri S."/>
            <person name="Dirks R."/>
            <person name="Jansen H."/>
            <person name="Henkel C."/>
            <person name="Chen W.J."/>
            <person name="Zahm M."/>
            <person name="Cabau C."/>
            <person name="Klopp C."/>
            <person name="Thompson A.W."/>
            <person name="Robinson-Rechavi M."/>
            <person name="Braasch I."/>
            <person name="Lecointre G."/>
            <person name="Bobe J."/>
            <person name="Postlethwait J.H."/>
            <person name="Berthelot C."/>
            <person name="Roest Crollius H."/>
            <person name="Guiguen Y."/>
        </authorList>
    </citation>
    <scope>NUCLEOTIDE SEQUENCE</scope>
    <source>
        <strain evidence="3">NC1722</strain>
    </source>
</reference>
<dbReference type="EMBL" id="JAINUG010000300">
    <property type="protein sequence ID" value="KAJ8379180.1"/>
    <property type="molecule type" value="Genomic_DNA"/>
</dbReference>
<protein>
    <recommendedName>
        <fullName evidence="2">Rubicon PI3K-binding domain-containing protein</fullName>
    </recommendedName>
</protein>
<dbReference type="Pfam" id="PF21054">
    <property type="entry name" value="RUBC_PIKBD"/>
    <property type="match status" value="1"/>
</dbReference>